<dbReference type="RefSeq" id="XP_052129430.1">
    <property type="nucleotide sequence ID" value="XM_052273470.1"/>
</dbReference>
<name>A0A9C6X5E4_FRAOC</name>
<dbReference type="InterPro" id="IPR004242">
    <property type="entry name" value="Transposase_21"/>
</dbReference>
<gene>
    <name evidence="2" type="primary">LOC127750863</name>
</gene>
<dbReference type="Pfam" id="PF02992">
    <property type="entry name" value="Transposase_21"/>
    <property type="match status" value="1"/>
</dbReference>
<reference evidence="2" key="1">
    <citation type="submission" date="2025-08" db="UniProtKB">
        <authorList>
            <consortium name="RefSeq"/>
        </authorList>
    </citation>
    <scope>IDENTIFICATION</scope>
    <source>
        <tissue evidence="2">Whole organism</tissue>
    </source>
</reference>
<dbReference type="PANTHER" id="PTHR46579:SF1">
    <property type="entry name" value="F5_8 TYPE C DOMAIN-CONTAINING PROTEIN"/>
    <property type="match status" value="1"/>
</dbReference>
<dbReference type="KEGG" id="foc:127750863"/>
<sequence length="755" mass="86099">MLRENYSARINAPVVATRGNALLMVLEMAKQNSDTVKGFIDSANLVNSLFATPVLPTSKFLMDKLLRIDMGIEKHYYCPKCKHDFGIVQEATDLKCARCQPEEDTDDSMEEADKEKNEKVEHFVIFNLVTQLEIVLKKVFKSGVQLFKPSFALEREAGHFTDVYDGSVYKSFAKDFDTKEEVKVISLTVCTDGSPIFKSSALSIWPIFVMINELPPGPRFSNLLLGGLWFGKSQPNMKLFLTPFARKLTEMSYGFTININVETEWKMEAHLLGCCVDSGARGAVQFISTHGGYYSCNWCEIPGVYMFGAVRYPMMPERPHLRTCRNLLDNGIAFTAAVSARQRFPVDRLERAALFKGVKGVTPLAECDSFDPVDGFILEHAHCVYLGIVRNYASIWHSMLSKKGNDREDKLQLLNERLQSLRPPIEVRRLPRILEERIKWNAKESENFLLFYSIPSVQGLIQTKYLKHWNLLVQALHLLLRNDVTVHDCNVARTLLCHFCCDIHELYGEQELTFNCHLLTHLAEHVLRWGPLWAISGMAFEDGNGALKRKIKAAKGIPNQIHRNLWQECALDVIREEFSSIETKVFCDSLRSKQLLKKGVFTPSCNFMGKCVKFQPSPRESWLCTQISLDPKRCVEYKKIIKDKCVFTSASKKKSRTCNVVAELQDGSIVKIQKLLMEVNSHTGYATINHFQCESMYQFPEGVELPLNKQAVRRVVYEERDLQIVPVSNLKTVCVYSRFPHGTFVSPMPNICNLY</sequence>
<dbReference type="GeneID" id="127750863"/>
<accession>A0A9C6X5E4</accession>
<dbReference type="PANTHER" id="PTHR46579">
    <property type="entry name" value="F5/8 TYPE C DOMAIN-CONTAINING PROTEIN-RELATED"/>
    <property type="match status" value="1"/>
</dbReference>
<dbReference type="OrthoDB" id="7681515at2759"/>
<organism evidence="1 2">
    <name type="scientific">Frankliniella occidentalis</name>
    <name type="common">Western flower thrips</name>
    <name type="synonym">Euthrips occidentalis</name>
    <dbReference type="NCBI Taxonomy" id="133901"/>
    <lineage>
        <taxon>Eukaryota</taxon>
        <taxon>Metazoa</taxon>
        <taxon>Ecdysozoa</taxon>
        <taxon>Arthropoda</taxon>
        <taxon>Hexapoda</taxon>
        <taxon>Insecta</taxon>
        <taxon>Pterygota</taxon>
        <taxon>Neoptera</taxon>
        <taxon>Paraneoptera</taxon>
        <taxon>Thysanoptera</taxon>
        <taxon>Terebrantia</taxon>
        <taxon>Thripoidea</taxon>
        <taxon>Thripidae</taxon>
        <taxon>Frankliniella</taxon>
    </lineage>
</organism>
<keyword evidence="1" id="KW-1185">Reference proteome</keyword>
<proteinExistence type="predicted"/>
<evidence type="ECO:0000313" key="2">
    <source>
        <dbReference type="RefSeq" id="XP_052129430.1"/>
    </source>
</evidence>
<protein>
    <submittedName>
        <fullName evidence="2">Uncharacterized protein LOC127750863</fullName>
    </submittedName>
</protein>
<evidence type="ECO:0000313" key="1">
    <source>
        <dbReference type="Proteomes" id="UP000504606"/>
    </source>
</evidence>
<dbReference type="AlphaFoldDB" id="A0A9C6X5E4"/>
<dbReference type="Proteomes" id="UP000504606">
    <property type="component" value="Unplaced"/>
</dbReference>